<dbReference type="InterPro" id="IPR013078">
    <property type="entry name" value="His_Pase_superF_clade-1"/>
</dbReference>
<dbReference type="STRING" id="1830138.SAMN05443507_101238"/>
<dbReference type="SUPFAM" id="SSF53254">
    <property type="entry name" value="Phosphoglycerate mutase-like"/>
    <property type="match status" value="1"/>
</dbReference>
<dbReference type="AlphaFoldDB" id="A0A1M6KFZ9"/>
<organism evidence="3 4">
    <name type="scientific">Alicyclobacillus tolerans</name>
    <dbReference type="NCBI Taxonomy" id="90970"/>
    <lineage>
        <taxon>Bacteria</taxon>
        <taxon>Bacillati</taxon>
        <taxon>Bacillota</taxon>
        <taxon>Bacilli</taxon>
        <taxon>Bacillales</taxon>
        <taxon>Alicyclobacillaceae</taxon>
        <taxon>Alicyclobacillus</taxon>
    </lineage>
</organism>
<dbReference type="InterPro" id="IPR050275">
    <property type="entry name" value="PGM_Phosphatase"/>
</dbReference>
<gene>
    <name evidence="3" type="ORF">SAMN05443507_101238</name>
</gene>
<dbReference type="EMBL" id="FRAF01000001">
    <property type="protein sequence ID" value="SHJ57848.1"/>
    <property type="molecule type" value="Genomic_DNA"/>
</dbReference>
<evidence type="ECO:0000256" key="2">
    <source>
        <dbReference type="PIRSR" id="PIRSR613078-2"/>
    </source>
</evidence>
<sequence length="197" mass="22329">MTTLFFVRHGVTEENLQYTLIGHTDPSLHPQGIEQAHQVAKTLMNEEIEAVYTSPLKRCLETAECIAQTHHSLPVQICPSLQEINLGIVDGMSSFLAYERYRSLLDEALDESLTDFAFPGGERRSEALQRFHTALNKICSRHPHGHICVVTHGGLLGLWLATLHGDSLGRFRHWQPRHGTITRVERKNDSFLLIDNR</sequence>
<dbReference type="PANTHER" id="PTHR48100">
    <property type="entry name" value="BROAD-SPECIFICITY PHOSPHATASE YOR283W-RELATED"/>
    <property type="match status" value="1"/>
</dbReference>
<reference evidence="4" key="1">
    <citation type="submission" date="2016-11" db="EMBL/GenBank/DDBJ databases">
        <authorList>
            <person name="Varghese N."/>
            <person name="Submissions S."/>
        </authorList>
    </citation>
    <scope>NUCLEOTIDE SEQUENCE [LARGE SCALE GENOMIC DNA]</scope>
    <source>
        <strain evidence="4">USBA-503</strain>
    </source>
</reference>
<dbReference type="Proteomes" id="UP000184016">
    <property type="component" value="Unassembled WGS sequence"/>
</dbReference>
<dbReference type="Gene3D" id="3.40.50.1240">
    <property type="entry name" value="Phosphoglycerate mutase-like"/>
    <property type="match status" value="1"/>
</dbReference>
<evidence type="ECO:0000313" key="3">
    <source>
        <dbReference type="EMBL" id="SHJ57848.1"/>
    </source>
</evidence>
<dbReference type="GO" id="GO:0016791">
    <property type="term" value="F:phosphatase activity"/>
    <property type="evidence" value="ECO:0007669"/>
    <property type="project" value="TreeGrafter"/>
</dbReference>
<proteinExistence type="predicted"/>
<dbReference type="Pfam" id="PF00300">
    <property type="entry name" value="His_Phos_1"/>
    <property type="match status" value="1"/>
</dbReference>
<dbReference type="CDD" id="cd07067">
    <property type="entry name" value="HP_PGM_like"/>
    <property type="match status" value="1"/>
</dbReference>
<feature type="active site" description="Tele-phosphohistidine intermediate" evidence="1">
    <location>
        <position position="9"/>
    </location>
</feature>
<protein>
    <submittedName>
        <fullName evidence="3">Alpha-ribazole phosphatase/probable phosphoglycerate mutase</fullName>
    </submittedName>
</protein>
<evidence type="ECO:0000256" key="1">
    <source>
        <dbReference type="PIRSR" id="PIRSR613078-1"/>
    </source>
</evidence>
<dbReference type="RefSeq" id="WP_072872720.1">
    <property type="nucleotide sequence ID" value="NZ_FRAF01000001.1"/>
</dbReference>
<evidence type="ECO:0000313" key="4">
    <source>
        <dbReference type="Proteomes" id="UP000184016"/>
    </source>
</evidence>
<dbReference type="SMART" id="SM00855">
    <property type="entry name" value="PGAM"/>
    <property type="match status" value="1"/>
</dbReference>
<accession>A0A1M6KFZ9</accession>
<name>A0A1M6KFZ9_9BACL</name>
<keyword evidence="4" id="KW-1185">Reference proteome</keyword>
<dbReference type="GO" id="GO:0005737">
    <property type="term" value="C:cytoplasm"/>
    <property type="evidence" value="ECO:0007669"/>
    <property type="project" value="TreeGrafter"/>
</dbReference>
<dbReference type="PANTHER" id="PTHR48100:SF1">
    <property type="entry name" value="HISTIDINE PHOSPHATASE FAMILY PROTEIN-RELATED"/>
    <property type="match status" value="1"/>
</dbReference>
<feature type="active site" description="Proton donor/acceptor" evidence="1">
    <location>
        <position position="83"/>
    </location>
</feature>
<feature type="binding site" evidence="2">
    <location>
        <begin position="8"/>
        <end position="15"/>
    </location>
    <ligand>
        <name>substrate</name>
    </ligand>
</feature>
<feature type="binding site" evidence="2">
    <location>
        <position position="58"/>
    </location>
    <ligand>
        <name>substrate</name>
    </ligand>
</feature>
<dbReference type="InterPro" id="IPR029033">
    <property type="entry name" value="His_PPase_superfam"/>
</dbReference>